<dbReference type="Gene3D" id="3.30.2280.10">
    <property type="entry name" value="Hypothetical protein (hspc210)"/>
    <property type="match status" value="1"/>
</dbReference>
<reference evidence="3" key="1">
    <citation type="journal article" date="2017" name="Nat. Ecol. Evol.">
        <title>Genome expansion and lineage-specific genetic innovations in the forest pathogenic fungi Armillaria.</title>
        <authorList>
            <person name="Sipos G."/>
            <person name="Prasanna A.N."/>
            <person name="Walter M.C."/>
            <person name="O'Connor E."/>
            <person name="Balint B."/>
            <person name="Krizsan K."/>
            <person name="Kiss B."/>
            <person name="Hess J."/>
            <person name="Varga T."/>
            <person name="Slot J."/>
            <person name="Riley R."/>
            <person name="Boka B."/>
            <person name="Rigling D."/>
            <person name="Barry K."/>
            <person name="Lee J."/>
            <person name="Mihaltcheva S."/>
            <person name="LaButti K."/>
            <person name="Lipzen A."/>
            <person name="Waldron R."/>
            <person name="Moloney N.M."/>
            <person name="Sperisen C."/>
            <person name="Kredics L."/>
            <person name="Vagvoelgyi C."/>
            <person name="Patrignani A."/>
            <person name="Fitzpatrick D."/>
            <person name="Nagy I."/>
            <person name="Doyle S."/>
            <person name="Anderson J.B."/>
            <person name="Grigoriev I.V."/>
            <person name="Gueldener U."/>
            <person name="Muensterkoetter M."/>
            <person name="Nagy L.G."/>
        </authorList>
    </citation>
    <scope>NUCLEOTIDE SEQUENCE [LARGE SCALE GENOMIC DNA]</scope>
    <source>
        <strain evidence="3">28-4</strain>
    </source>
</reference>
<dbReference type="SUPFAM" id="SSF103107">
    <property type="entry name" value="Hypothetical protein c14orf129, hspc210"/>
    <property type="match status" value="1"/>
</dbReference>
<dbReference type="InterPro" id="IPR007967">
    <property type="entry name" value="GSKIP_dom"/>
</dbReference>
<sequence length="114" mass="12482">MIMSSPAGTSSMPSAFLANELQLALSEQHFGIRCFSILSSSTPLVAKASVTLLDGEKLQLVLTGRGYFIESGSKQASSLNLKVFETVEELLQSVSDIYAEKRREVLWNKLEKLA</sequence>
<evidence type="ECO:0000313" key="2">
    <source>
        <dbReference type="EMBL" id="PBK74920.1"/>
    </source>
</evidence>
<organism evidence="2 3">
    <name type="scientific">Armillaria solidipes</name>
    <dbReference type="NCBI Taxonomy" id="1076256"/>
    <lineage>
        <taxon>Eukaryota</taxon>
        <taxon>Fungi</taxon>
        <taxon>Dikarya</taxon>
        <taxon>Basidiomycota</taxon>
        <taxon>Agaricomycotina</taxon>
        <taxon>Agaricomycetes</taxon>
        <taxon>Agaricomycetidae</taxon>
        <taxon>Agaricales</taxon>
        <taxon>Marasmiineae</taxon>
        <taxon>Physalacriaceae</taxon>
        <taxon>Armillaria</taxon>
    </lineage>
</organism>
<dbReference type="InterPro" id="IPR023231">
    <property type="entry name" value="GSKIP_dom_sf"/>
</dbReference>
<keyword evidence="3" id="KW-1185">Reference proteome</keyword>
<evidence type="ECO:0000313" key="3">
    <source>
        <dbReference type="Proteomes" id="UP000218334"/>
    </source>
</evidence>
<evidence type="ECO:0000259" key="1">
    <source>
        <dbReference type="Pfam" id="PF05303"/>
    </source>
</evidence>
<dbReference type="Proteomes" id="UP000218334">
    <property type="component" value="Unassembled WGS sequence"/>
</dbReference>
<dbReference type="EMBL" id="KZ293418">
    <property type="protein sequence ID" value="PBK74920.1"/>
    <property type="molecule type" value="Genomic_DNA"/>
</dbReference>
<dbReference type="AlphaFoldDB" id="A0A2H3BZ84"/>
<feature type="domain" description="GSKIP" evidence="1">
    <location>
        <begin position="19"/>
        <end position="113"/>
    </location>
</feature>
<protein>
    <recommendedName>
        <fullName evidence="1">GSKIP domain-containing protein</fullName>
    </recommendedName>
</protein>
<dbReference type="Pfam" id="PF05303">
    <property type="entry name" value="GSKIP_dom"/>
    <property type="match status" value="1"/>
</dbReference>
<accession>A0A2H3BZ84</accession>
<gene>
    <name evidence="2" type="ORF">ARMSODRAFT_497024</name>
</gene>
<name>A0A2H3BZ84_9AGAR</name>
<proteinExistence type="predicted"/>